<dbReference type="EMBL" id="FOFS01000008">
    <property type="protein sequence ID" value="SEQ59099.1"/>
    <property type="molecule type" value="Genomic_DNA"/>
</dbReference>
<dbReference type="InterPro" id="IPR008995">
    <property type="entry name" value="Mo/tungstate-bd_C_term_dom"/>
</dbReference>
<reference evidence="12 13" key="1">
    <citation type="submission" date="2016-10" db="EMBL/GenBank/DDBJ databases">
        <authorList>
            <person name="de Groot N.N."/>
        </authorList>
    </citation>
    <scope>NUCLEOTIDE SEQUENCE [LARGE SCALE GENOMIC DNA]</scope>
    <source>
        <strain evidence="12 13">DSM 25927</strain>
    </source>
</reference>
<dbReference type="PANTHER" id="PTHR43514:SF4">
    <property type="entry name" value="ABC TRANSPORTER I FAMILY MEMBER 10"/>
    <property type="match status" value="1"/>
</dbReference>
<dbReference type="RefSeq" id="WP_093285885.1">
    <property type="nucleotide sequence ID" value="NZ_FOFS01000008.1"/>
</dbReference>
<dbReference type="PROSITE" id="PS00211">
    <property type="entry name" value="ABC_TRANSPORTER_1"/>
    <property type="match status" value="1"/>
</dbReference>
<evidence type="ECO:0000256" key="7">
    <source>
        <dbReference type="ARBA" id="ARBA00022967"/>
    </source>
</evidence>
<dbReference type="InterPro" id="IPR011868">
    <property type="entry name" value="ModC_ABC_ATP-bd"/>
</dbReference>
<dbReference type="GO" id="GO:0140359">
    <property type="term" value="F:ABC-type transporter activity"/>
    <property type="evidence" value="ECO:0007669"/>
    <property type="project" value="InterPro"/>
</dbReference>
<dbReference type="InterPro" id="IPR017871">
    <property type="entry name" value="ABC_transporter-like_CS"/>
</dbReference>
<dbReference type="AlphaFoldDB" id="A0A1H9H9P0"/>
<organism evidence="12 13">
    <name type="scientific">Solimonas aquatica</name>
    <dbReference type="NCBI Taxonomy" id="489703"/>
    <lineage>
        <taxon>Bacteria</taxon>
        <taxon>Pseudomonadati</taxon>
        <taxon>Pseudomonadota</taxon>
        <taxon>Gammaproteobacteria</taxon>
        <taxon>Nevskiales</taxon>
        <taxon>Nevskiaceae</taxon>
        <taxon>Solimonas</taxon>
    </lineage>
</organism>
<name>A0A1H9H9P0_9GAMM</name>
<dbReference type="Gene3D" id="2.40.50.100">
    <property type="match status" value="1"/>
</dbReference>
<keyword evidence="2" id="KW-1003">Cell membrane</keyword>
<evidence type="ECO:0000313" key="12">
    <source>
        <dbReference type="EMBL" id="SEQ59099.1"/>
    </source>
</evidence>
<dbReference type="Proteomes" id="UP000199233">
    <property type="component" value="Unassembled WGS sequence"/>
</dbReference>
<evidence type="ECO:0000256" key="5">
    <source>
        <dbReference type="ARBA" id="ARBA00022741"/>
    </source>
</evidence>
<accession>A0A1H9H9P0</accession>
<protein>
    <submittedName>
        <fullName evidence="12">Molybdate transport system ATP-binding protein</fullName>
    </submittedName>
</protein>
<keyword evidence="4" id="KW-0997">Cell inner membrane</keyword>
<keyword evidence="5" id="KW-0547">Nucleotide-binding</keyword>
<evidence type="ECO:0000256" key="9">
    <source>
        <dbReference type="PROSITE-ProRule" id="PRU01213"/>
    </source>
</evidence>
<dbReference type="GO" id="GO:0016020">
    <property type="term" value="C:membrane"/>
    <property type="evidence" value="ECO:0007669"/>
    <property type="project" value="InterPro"/>
</dbReference>
<dbReference type="SUPFAM" id="SSF52540">
    <property type="entry name" value="P-loop containing nucleoside triphosphate hydrolases"/>
    <property type="match status" value="1"/>
</dbReference>
<dbReference type="InterPro" id="IPR004606">
    <property type="entry name" value="Mop_domain"/>
</dbReference>
<evidence type="ECO:0000256" key="3">
    <source>
        <dbReference type="ARBA" id="ARBA00022505"/>
    </source>
</evidence>
<dbReference type="Pfam" id="PF00005">
    <property type="entry name" value="ABC_tran"/>
    <property type="match status" value="1"/>
</dbReference>
<dbReference type="PROSITE" id="PS50893">
    <property type="entry name" value="ABC_TRANSPORTER_2"/>
    <property type="match status" value="1"/>
</dbReference>
<keyword evidence="7" id="KW-1278">Translocase</keyword>
<dbReference type="STRING" id="489703.SAMN04488038_10882"/>
<dbReference type="Pfam" id="PF03459">
    <property type="entry name" value="TOBE"/>
    <property type="match status" value="1"/>
</dbReference>
<proteinExistence type="predicted"/>
<keyword evidence="8" id="KW-0472">Membrane</keyword>
<dbReference type="InterPro" id="IPR027417">
    <property type="entry name" value="P-loop_NTPase"/>
</dbReference>
<dbReference type="InterPro" id="IPR003439">
    <property type="entry name" value="ABC_transporter-like_ATP-bd"/>
</dbReference>
<dbReference type="SUPFAM" id="SSF50331">
    <property type="entry name" value="MOP-like"/>
    <property type="match status" value="1"/>
</dbReference>
<evidence type="ECO:0000256" key="4">
    <source>
        <dbReference type="ARBA" id="ARBA00022519"/>
    </source>
</evidence>
<dbReference type="InterPro" id="IPR050334">
    <property type="entry name" value="Molybdenum_import_ModC"/>
</dbReference>
<dbReference type="SMART" id="SM00382">
    <property type="entry name" value="AAA"/>
    <property type="match status" value="1"/>
</dbReference>
<keyword evidence="6 12" id="KW-0067">ATP-binding</keyword>
<evidence type="ECO:0000313" key="13">
    <source>
        <dbReference type="Proteomes" id="UP000199233"/>
    </source>
</evidence>
<evidence type="ECO:0000256" key="1">
    <source>
        <dbReference type="ARBA" id="ARBA00022448"/>
    </source>
</evidence>
<evidence type="ECO:0000256" key="8">
    <source>
        <dbReference type="ARBA" id="ARBA00023136"/>
    </source>
</evidence>
<sequence>MSLEVGLRHRQGAFALDLAFDSPGGLVALFGPSGSGKTTVVRAIAGLLRAEQARIVVDGQVLVDSAARVFLPPHRRRIGYVFQEPRLLPHLSVRQNLDYGGWFAPRGARVSAAEFARLVELLDIGPLLSRHPGRLSGGERQRVAIGRALLSSPQLLLMDEPLSQIDENRKNEILPYIERMRDEVRVPIVYVSHALDEVVRLAGRLVCIQDGRLLACGPTGEVLTRTDLPMFAQRADAGAVLEARVLAHDEAYALSRLACAGGELWVPRLPAPPGGTVRLWVRAQDVMLALELPQGISALNHLQGEVLALGDSGLGTVMVRLDCGGTPLLARVTRLSAERLRLRVGLRLQALIKSVSFPLAGAAAGAL</sequence>
<dbReference type="Gene3D" id="3.40.50.300">
    <property type="entry name" value="P-loop containing nucleotide triphosphate hydrolases"/>
    <property type="match status" value="1"/>
</dbReference>
<feature type="domain" description="Mop" evidence="11">
    <location>
        <begin position="295"/>
        <end position="361"/>
    </location>
</feature>
<feature type="domain" description="ABC transporter" evidence="10">
    <location>
        <begin position="1"/>
        <end position="235"/>
    </location>
</feature>
<dbReference type="OrthoDB" id="9802264at2"/>
<dbReference type="NCBIfam" id="TIGR02142">
    <property type="entry name" value="modC_ABC"/>
    <property type="match status" value="1"/>
</dbReference>
<evidence type="ECO:0000256" key="2">
    <source>
        <dbReference type="ARBA" id="ARBA00022475"/>
    </source>
</evidence>
<evidence type="ECO:0000259" key="11">
    <source>
        <dbReference type="PROSITE" id="PS51866"/>
    </source>
</evidence>
<evidence type="ECO:0000256" key="6">
    <source>
        <dbReference type="ARBA" id="ARBA00022840"/>
    </source>
</evidence>
<keyword evidence="3 9" id="KW-0500">Molybdenum</keyword>
<dbReference type="GO" id="GO:0016887">
    <property type="term" value="F:ATP hydrolysis activity"/>
    <property type="evidence" value="ECO:0007669"/>
    <property type="project" value="InterPro"/>
</dbReference>
<evidence type="ECO:0000259" key="10">
    <source>
        <dbReference type="PROSITE" id="PS50893"/>
    </source>
</evidence>
<keyword evidence="13" id="KW-1185">Reference proteome</keyword>
<dbReference type="GO" id="GO:0005524">
    <property type="term" value="F:ATP binding"/>
    <property type="evidence" value="ECO:0007669"/>
    <property type="project" value="UniProtKB-KW"/>
</dbReference>
<gene>
    <name evidence="12" type="ORF">SAMN04488038_10882</name>
</gene>
<dbReference type="InterPro" id="IPR003593">
    <property type="entry name" value="AAA+_ATPase"/>
</dbReference>
<dbReference type="InterPro" id="IPR005116">
    <property type="entry name" value="Transp-assoc_OB_typ1"/>
</dbReference>
<dbReference type="GO" id="GO:0015098">
    <property type="term" value="F:molybdate ion transmembrane transporter activity"/>
    <property type="evidence" value="ECO:0007669"/>
    <property type="project" value="InterPro"/>
</dbReference>
<keyword evidence="1" id="KW-0813">Transport</keyword>
<dbReference type="PANTHER" id="PTHR43514">
    <property type="entry name" value="ABC TRANSPORTER I FAMILY MEMBER 10"/>
    <property type="match status" value="1"/>
</dbReference>
<dbReference type="PROSITE" id="PS51866">
    <property type="entry name" value="MOP"/>
    <property type="match status" value="1"/>
</dbReference>